<dbReference type="NCBIfam" id="TIGR00018">
    <property type="entry name" value="panC"/>
    <property type="match status" value="1"/>
</dbReference>
<proteinExistence type="inferred from homology"/>
<dbReference type="Gene3D" id="3.40.50.620">
    <property type="entry name" value="HUPs"/>
    <property type="match status" value="1"/>
</dbReference>
<accession>A0A6A6K1Q9</accession>
<evidence type="ECO:0000256" key="1">
    <source>
        <dbReference type="ARBA" id="ARBA00004990"/>
    </source>
</evidence>
<comment type="caution">
    <text evidence="12">The sequence shown here is derived from an EMBL/GenBank/DDBJ whole genome shotgun (WGS) entry which is preliminary data.</text>
</comment>
<keyword evidence="5" id="KW-0436">Ligase</keyword>
<evidence type="ECO:0000256" key="5">
    <source>
        <dbReference type="ARBA" id="ARBA00022598"/>
    </source>
</evidence>
<evidence type="ECO:0000313" key="13">
    <source>
        <dbReference type="Proteomes" id="UP000467840"/>
    </source>
</evidence>
<evidence type="ECO:0000256" key="9">
    <source>
        <dbReference type="ARBA" id="ARBA00029902"/>
    </source>
</evidence>
<evidence type="ECO:0000256" key="10">
    <source>
        <dbReference type="ARBA" id="ARBA00032806"/>
    </source>
</evidence>
<protein>
    <recommendedName>
        <fullName evidence="4">Pantoate--beta-alanine ligase</fullName>
        <ecNumber evidence="3">6.3.2.1</ecNumber>
    </recommendedName>
    <alternativeName>
        <fullName evidence="10">Pantoate-activating enzyme</fullName>
    </alternativeName>
    <alternativeName>
        <fullName evidence="9">Pantothenate synthetase</fullName>
    </alternativeName>
</protein>
<keyword evidence="7" id="KW-0547">Nucleotide-binding</keyword>
<reference evidence="12 13" key="1">
    <citation type="journal article" date="2020" name="Mol. Plant">
        <title>The Chromosome-Based Rubber Tree Genome Provides New Insights into Spurge Genome Evolution and Rubber Biosynthesis.</title>
        <authorList>
            <person name="Liu J."/>
            <person name="Shi C."/>
            <person name="Shi C.C."/>
            <person name="Li W."/>
            <person name="Zhang Q.J."/>
            <person name="Zhang Y."/>
            <person name="Li K."/>
            <person name="Lu H.F."/>
            <person name="Shi C."/>
            <person name="Zhu S.T."/>
            <person name="Xiao Z.Y."/>
            <person name="Nan H."/>
            <person name="Yue Y."/>
            <person name="Zhu X.G."/>
            <person name="Wu Y."/>
            <person name="Hong X.N."/>
            <person name="Fan G.Y."/>
            <person name="Tong Y."/>
            <person name="Zhang D."/>
            <person name="Mao C.L."/>
            <person name="Liu Y.L."/>
            <person name="Hao S.J."/>
            <person name="Liu W.Q."/>
            <person name="Lv M.Q."/>
            <person name="Zhang H.B."/>
            <person name="Liu Y."/>
            <person name="Hu-Tang G.R."/>
            <person name="Wang J.P."/>
            <person name="Wang J.H."/>
            <person name="Sun Y.H."/>
            <person name="Ni S.B."/>
            <person name="Chen W.B."/>
            <person name="Zhang X.C."/>
            <person name="Jiao Y.N."/>
            <person name="Eichler E.E."/>
            <person name="Li G.H."/>
            <person name="Liu X."/>
            <person name="Gao L.Z."/>
        </authorList>
    </citation>
    <scope>NUCLEOTIDE SEQUENCE [LARGE SCALE GENOMIC DNA]</scope>
    <source>
        <strain evidence="13">cv. GT1</strain>
        <tissue evidence="12">Leaf</tissue>
    </source>
</reference>
<evidence type="ECO:0000313" key="12">
    <source>
        <dbReference type="EMBL" id="KAF2282088.1"/>
    </source>
</evidence>
<evidence type="ECO:0000256" key="6">
    <source>
        <dbReference type="ARBA" id="ARBA00022655"/>
    </source>
</evidence>
<dbReference type="InterPro" id="IPR042176">
    <property type="entry name" value="Pantoate_ligase_C"/>
</dbReference>
<evidence type="ECO:0000256" key="11">
    <source>
        <dbReference type="ARBA" id="ARBA00048258"/>
    </source>
</evidence>
<comment type="similarity">
    <text evidence="2">Belongs to the pantothenate synthetase family.</text>
</comment>
<dbReference type="InterPro" id="IPR014729">
    <property type="entry name" value="Rossmann-like_a/b/a_fold"/>
</dbReference>
<dbReference type="Gene3D" id="3.30.1300.10">
    <property type="entry name" value="Pantoate-beta-alanine ligase, C-terminal domain"/>
    <property type="match status" value="1"/>
</dbReference>
<dbReference type="UniPathway" id="UPA00028">
    <property type="reaction ID" value="UER00005"/>
</dbReference>
<organism evidence="12 13">
    <name type="scientific">Hevea brasiliensis</name>
    <name type="common">Para rubber tree</name>
    <name type="synonym">Siphonia brasiliensis</name>
    <dbReference type="NCBI Taxonomy" id="3981"/>
    <lineage>
        <taxon>Eukaryota</taxon>
        <taxon>Viridiplantae</taxon>
        <taxon>Streptophyta</taxon>
        <taxon>Embryophyta</taxon>
        <taxon>Tracheophyta</taxon>
        <taxon>Spermatophyta</taxon>
        <taxon>Magnoliopsida</taxon>
        <taxon>eudicotyledons</taxon>
        <taxon>Gunneridae</taxon>
        <taxon>Pentapetalae</taxon>
        <taxon>rosids</taxon>
        <taxon>fabids</taxon>
        <taxon>Malpighiales</taxon>
        <taxon>Euphorbiaceae</taxon>
        <taxon>Crotonoideae</taxon>
        <taxon>Micrandreae</taxon>
        <taxon>Hevea</taxon>
    </lineage>
</organism>
<evidence type="ECO:0000256" key="2">
    <source>
        <dbReference type="ARBA" id="ARBA00009256"/>
    </source>
</evidence>
<dbReference type="Pfam" id="PF02569">
    <property type="entry name" value="Pantoate_ligase"/>
    <property type="match status" value="1"/>
</dbReference>
<dbReference type="SUPFAM" id="SSF52374">
    <property type="entry name" value="Nucleotidylyl transferase"/>
    <property type="match status" value="1"/>
</dbReference>
<dbReference type="GO" id="GO:0005829">
    <property type="term" value="C:cytosol"/>
    <property type="evidence" value="ECO:0007669"/>
    <property type="project" value="TreeGrafter"/>
</dbReference>
<keyword evidence="13" id="KW-1185">Reference proteome</keyword>
<dbReference type="AlphaFoldDB" id="A0A6A6K1Q9"/>
<dbReference type="Proteomes" id="UP000467840">
    <property type="component" value="Unassembled WGS sequence"/>
</dbReference>
<dbReference type="InterPro" id="IPR003721">
    <property type="entry name" value="Pantoate_ligase"/>
</dbReference>
<comment type="catalytic activity">
    <reaction evidence="11">
        <text>(R)-pantoate + beta-alanine + ATP = (R)-pantothenate + AMP + diphosphate + H(+)</text>
        <dbReference type="Rhea" id="RHEA:10912"/>
        <dbReference type="ChEBI" id="CHEBI:15378"/>
        <dbReference type="ChEBI" id="CHEBI:15980"/>
        <dbReference type="ChEBI" id="CHEBI:29032"/>
        <dbReference type="ChEBI" id="CHEBI:30616"/>
        <dbReference type="ChEBI" id="CHEBI:33019"/>
        <dbReference type="ChEBI" id="CHEBI:57966"/>
        <dbReference type="ChEBI" id="CHEBI:456215"/>
        <dbReference type="EC" id="6.3.2.1"/>
    </reaction>
</comment>
<dbReference type="HAMAP" id="MF_00158">
    <property type="entry name" value="PanC"/>
    <property type="match status" value="1"/>
</dbReference>
<evidence type="ECO:0000256" key="7">
    <source>
        <dbReference type="ARBA" id="ARBA00022741"/>
    </source>
</evidence>
<evidence type="ECO:0000256" key="8">
    <source>
        <dbReference type="ARBA" id="ARBA00022840"/>
    </source>
</evidence>
<evidence type="ECO:0000256" key="4">
    <source>
        <dbReference type="ARBA" id="ARBA00015647"/>
    </source>
</evidence>
<dbReference type="PANTHER" id="PTHR21299">
    <property type="entry name" value="CYTIDYLATE KINASE/PANTOATE-BETA-ALANINE LIGASE"/>
    <property type="match status" value="1"/>
</dbReference>
<sequence>MQLFHNPPFRYDRSLSHPPHVVIEQDSTRWPGYNLGRRSASVGFKIMKIVRDVESMKGVLRPFAGRRVGLVPTMGALHSGHLSLVHEMKKHADVVVLSIFVNPLQFSPGEDYEKYPRCEEEDCKKCADAGVDVVYIPSVEGMYPDGFSTGVDVGPMARELCGASRHNFINGIMVVLIKLVMQTNAHCMILGEKDYQMLCLTRKLFRDLNIGVDVLQGDTVRSPEGLALSSRHKYLNGAEIAKAGFLYKFLLEVGKNLSDAPDDQQEIITRGKLRLEQEGFKVDYLEVRDNNTLERIQTFSRPARVFLAVNLGCCRLIDNILLA</sequence>
<gene>
    <name evidence="12" type="ORF">GH714_042912</name>
</gene>
<comment type="pathway">
    <text evidence="1">Cofactor biosynthesis; (R)-pantothenate biosynthesis; (R)-pantothenate from (R)-pantoate and beta-alanine: step 1/1.</text>
</comment>
<keyword evidence="6" id="KW-0566">Pantothenate biosynthesis</keyword>
<dbReference type="GO" id="GO:0005524">
    <property type="term" value="F:ATP binding"/>
    <property type="evidence" value="ECO:0007669"/>
    <property type="project" value="UniProtKB-KW"/>
</dbReference>
<dbReference type="EC" id="6.3.2.1" evidence="3"/>
<keyword evidence="8" id="KW-0067">ATP-binding</keyword>
<dbReference type="EMBL" id="JAAGAX010000511">
    <property type="protein sequence ID" value="KAF2282088.1"/>
    <property type="molecule type" value="Genomic_DNA"/>
</dbReference>
<dbReference type="PANTHER" id="PTHR21299:SF1">
    <property type="entry name" value="PANTOATE--BETA-ALANINE LIGASE"/>
    <property type="match status" value="1"/>
</dbReference>
<evidence type="ECO:0000256" key="3">
    <source>
        <dbReference type="ARBA" id="ARBA00012219"/>
    </source>
</evidence>
<name>A0A6A6K1Q9_HEVBR</name>
<dbReference type="GO" id="GO:0015940">
    <property type="term" value="P:pantothenate biosynthetic process"/>
    <property type="evidence" value="ECO:0007669"/>
    <property type="project" value="UniProtKB-UniPathway"/>
</dbReference>
<dbReference type="GO" id="GO:0004592">
    <property type="term" value="F:pantoate-beta-alanine ligase activity"/>
    <property type="evidence" value="ECO:0007669"/>
    <property type="project" value="UniProtKB-EC"/>
</dbReference>